<reference evidence="4" key="2">
    <citation type="journal article" date="2021" name="PeerJ">
        <title>Extensive microbial diversity within the chicken gut microbiome revealed by metagenomics and culture.</title>
        <authorList>
            <person name="Gilroy R."/>
            <person name="Ravi A."/>
            <person name="Getino M."/>
            <person name="Pursley I."/>
            <person name="Horton D.L."/>
            <person name="Alikhan N.F."/>
            <person name="Baker D."/>
            <person name="Gharbi K."/>
            <person name="Hall N."/>
            <person name="Watson M."/>
            <person name="Adriaenssens E.M."/>
            <person name="Foster-Nyarko E."/>
            <person name="Jarju S."/>
            <person name="Secka A."/>
            <person name="Antonio M."/>
            <person name="Oren A."/>
            <person name="Chaudhuri R.R."/>
            <person name="La Ragione R."/>
            <person name="Hildebrand F."/>
            <person name="Pallen M.J."/>
        </authorList>
    </citation>
    <scope>NUCLEOTIDE SEQUENCE</scope>
    <source>
        <strain evidence="4">ChiSxjej1B13-7041</strain>
    </source>
</reference>
<evidence type="ECO:0000313" key="4">
    <source>
        <dbReference type="EMBL" id="HIR92329.1"/>
    </source>
</evidence>
<dbReference type="NCBIfam" id="TIGR01446">
    <property type="entry name" value="DnaD_dom"/>
    <property type="match status" value="2"/>
</dbReference>
<comment type="caution">
    <text evidence="4">The sequence shown here is derived from an EMBL/GenBank/DDBJ whole genome shotgun (WGS) entry which is preliminary data.</text>
</comment>
<protein>
    <submittedName>
        <fullName evidence="4">DnaD domain protein</fullName>
    </submittedName>
</protein>
<gene>
    <name evidence="4" type="ORF">IAB98_02760</name>
</gene>
<name>A0A9D1EIS1_9FIRM</name>
<dbReference type="InterPro" id="IPR034829">
    <property type="entry name" value="DnaD-like_sf"/>
</dbReference>
<dbReference type="Pfam" id="PF07261">
    <property type="entry name" value="DnaB_2"/>
    <property type="match status" value="2"/>
</dbReference>
<evidence type="ECO:0000259" key="3">
    <source>
        <dbReference type="Pfam" id="PF07261"/>
    </source>
</evidence>
<dbReference type="SUPFAM" id="SSF158499">
    <property type="entry name" value="DnaD domain-like"/>
    <property type="match status" value="2"/>
</dbReference>
<dbReference type="Proteomes" id="UP000886841">
    <property type="component" value="Unassembled WGS sequence"/>
</dbReference>
<feature type="domain" description="DnaB/C C-terminal" evidence="3">
    <location>
        <begin position="159"/>
        <end position="230"/>
    </location>
</feature>
<comment type="similarity">
    <text evidence="1">Belongs to the DnaB/DnaD family.</text>
</comment>
<sequence>MSNLRLHSRTAEGCTLLSNIFIDRYMPRANGEFVKVYLYLLRYLPVPEHAFGLSDIADAFDCTETDVLRALRYWEKAGLLKLSFGAGNQLEEISFCPPQEEAASSQAAAVSTASPAREPREDKAVLPTHPQEKAAPPAPLTPDKVKSLREREEIAQLLFIAEQYLGKTLSSTEVQRLLYFYDSLGFGADLIEYLIEYCVSHGHRSIRYIEKVALSWHSSGITTVAMAKEESSAYKKTYFQILKALGVSNRNPVPSEIQSMDRWLGEYGFDLELVLEACARTVKATGKPSFQYTDGILSSWKKKGVRTMTDVQALDLEHLQNQERQAARRAKPQAPNRFNNFTQRDYNYSELEKQLLKQ</sequence>
<accession>A0A9D1EIS1</accession>
<dbReference type="PANTHER" id="PTHR37293:SF5">
    <property type="entry name" value="DNA REPLICATION PROTEIN"/>
    <property type="match status" value="1"/>
</dbReference>
<dbReference type="AlphaFoldDB" id="A0A9D1EIS1"/>
<dbReference type="Gene3D" id="1.10.10.630">
    <property type="entry name" value="DnaD domain-like"/>
    <property type="match status" value="2"/>
</dbReference>
<dbReference type="EMBL" id="DVHU01000023">
    <property type="protein sequence ID" value="HIR92329.1"/>
    <property type="molecule type" value="Genomic_DNA"/>
</dbReference>
<feature type="region of interest" description="Disordered" evidence="2">
    <location>
        <begin position="106"/>
        <end position="143"/>
    </location>
</feature>
<evidence type="ECO:0000313" key="5">
    <source>
        <dbReference type="Proteomes" id="UP000886841"/>
    </source>
</evidence>
<dbReference type="PANTHER" id="PTHR37293">
    <property type="entry name" value="PHAGE REPLICATION PROTEIN-RELATED"/>
    <property type="match status" value="1"/>
</dbReference>
<organism evidence="4 5">
    <name type="scientific">Candidatus Egerieimonas intestinavium</name>
    <dbReference type="NCBI Taxonomy" id="2840777"/>
    <lineage>
        <taxon>Bacteria</taxon>
        <taxon>Bacillati</taxon>
        <taxon>Bacillota</taxon>
        <taxon>Clostridia</taxon>
        <taxon>Lachnospirales</taxon>
        <taxon>Lachnospiraceae</taxon>
        <taxon>Lachnospiraceae incertae sedis</taxon>
        <taxon>Candidatus Egerieimonas</taxon>
    </lineage>
</organism>
<dbReference type="InterPro" id="IPR006343">
    <property type="entry name" value="DnaB/C_C"/>
</dbReference>
<evidence type="ECO:0000256" key="2">
    <source>
        <dbReference type="SAM" id="MobiDB-lite"/>
    </source>
</evidence>
<feature type="domain" description="DnaB/C C-terminal" evidence="3">
    <location>
        <begin position="249"/>
        <end position="313"/>
    </location>
</feature>
<feature type="compositionally biased region" description="Low complexity" evidence="2">
    <location>
        <begin position="106"/>
        <end position="116"/>
    </location>
</feature>
<reference evidence="4" key="1">
    <citation type="submission" date="2020-10" db="EMBL/GenBank/DDBJ databases">
        <authorList>
            <person name="Gilroy R."/>
        </authorList>
    </citation>
    <scope>NUCLEOTIDE SEQUENCE</scope>
    <source>
        <strain evidence="4">ChiSxjej1B13-7041</strain>
    </source>
</reference>
<evidence type="ECO:0000256" key="1">
    <source>
        <dbReference type="ARBA" id="ARBA00093462"/>
    </source>
</evidence>
<dbReference type="InterPro" id="IPR053162">
    <property type="entry name" value="DnaD"/>
</dbReference>
<proteinExistence type="inferred from homology"/>
<dbReference type="InterPro" id="IPR017019">
    <property type="entry name" value="DNA_replication_prd_bac"/>
</dbReference>
<dbReference type="PIRSF" id="PIRSF033722">
    <property type="entry name" value="DnaD_CA_C3587_prd"/>
    <property type="match status" value="1"/>
</dbReference>